<evidence type="ECO:0008006" key="5">
    <source>
        <dbReference type="Google" id="ProtNLM"/>
    </source>
</evidence>
<dbReference type="EMBL" id="JPQT01000174">
    <property type="protein sequence ID" value="KFE44136.1"/>
    <property type="molecule type" value="Genomic_DNA"/>
</dbReference>
<reference evidence="2 4" key="2">
    <citation type="submission" date="2015-07" db="EMBL/GenBank/DDBJ databases">
        <title>Draft genome sequence of a diazotrophic, plant growth-promoting rhizobacterium of the Pseudomonas syringae complex.</title>
        <authorList>
            <person name="Patten C.L."/>
            <person name="Jeong H."/>
        </authorList>
    </citation>
    <scope>NUCLEOTIDE SEQUENCE [LARGE SCALE GENOMIC DNA]</scope>
    <source>
        <strain evidence="2 4">GR12-2</strain>
    </source>
</reference>
<dbReference type="Proteomes" id="UP000028643">
    <property type="component" value="Unassembled WGS sequence"/>
</dbReference>
<dbReference type="OrthoDB" id="9128874at2"/>
<dbReference type="Proteomes" id="UP000093104">
    <property type="component" value="Unassembled WGS sequence"/>
</dbReference>
<dbReference type="RefSeq" id="WP_020291059.1">
    <property type="nucleotide sequence ID" value="NZ_JPQT01000174.1"/>
</dbReference>
<dbReference type="InterPro" id="IPR037074">
    <property type="entry name" value="DUF1780_sf"/>
</dbReference>
<evidence type="ECO:0000313" key="4">
    <source>
        <dbReference type="Proteomes" id="UP000093104"/>
    </source>
</evidence>
<dbReference type="PATRIC" id="fig|317.174.peg.6204"/>
<gene>
    <name evidence="2" type="ORF">AFK24_27230</name>
    <name evidence="1" type="ORF">IV02_30430</name>
</gene>
<evidence type="ECO:0000313" key="3">
    <source>
        <dbReference type="Proteomes" id="UP000028643"/>
    </source>
</evidence>
<dbReference type="EMBL" id="LGSI01000072">
    <property type="protein sequence ID" value="OCR21946.1"/>
    <property type="molecule type" value="Genomic_DNA"/>
</dbReference>
<dbReference type="Pfam" id="PF08682">
    <property type="entry name" value="DUF1780"/>
    <property type="match status" value="1"/>
</dbReference>
<dbReference type="InterPro" id="IPR011335">
    <property type="entry name" value="Restrct_endonuc-II-like"/>
</dbReference>
<name>A0A085ULS3_PSESX</name>
<accession>A0A085ULS3</accession>
<comment type="caution">
    <text evidence="1">The sequence shown here is derived from an EMBL/GenBank/DDBJ whole genome shotgun (WGS) entry which is preliminary data.</text>
</comment>
<dbReference type="AlphaFoldDB" id="A0A085ULS3"/>
<dbReference type="SUPFAM" id="SSF52980">
    <property type="entry name" value="Restriction endonuclease-like"/>
    <property type="match status" value="1"/>
</dbReference>
<dbReference type="CDD" id="cd22342">
    <property type="entry name" value="Pa4535-like"/>
    <property type="match status" value="1"/>
</dbReference>
<proteinExistence type="predicted"/>
<dbReference type="InterPro" id="IPR014796">
    <property type="entry name" value="DUF1780"/>
</dbReference>
<reference evidence="1 3" key="1">
    <citation type="submission" date="2014-07" db="EMBL/GenBank/DDBJ databases">
        <title>Draft Genome Sequences of Environmental Pseudomonas syringae strains.</title>
        <authorList>
            <person name="Baltrus D.A."/>
            <person name="Berge O."/>
            <person name="Morris C."/>
        </authorList>
    </citation>
    <scope>NUCLEOTIDE SEQUENCE [LARGE SCALE GENOMIC DNA]</scope>
    <source>
        <strain evidence="1 3">CEB003</strain>
    </source>
</reference>
<sequence length="209" mass="24179">MDDSDYLRLLTIQAEQANAFLSNARKWERERWVCQRLLQGLNIPHRNEDFAAAGQEPPDVLFRDACFEVFFVLDEGRRLNDEWREELARRRSAFSLSQLVRREAKPKRIPAPELLQRLGPTLRKKAHNYRERGLDLGELDIIAFASLKREVLDLNSHFPPPTEYLRQGWRSLSLVGPTFARVLFAHPGAPDFLRTNLGRSVVFDVGISL</sequence>
<protein>
    <recommendedName>
        <fullName evidence="5">DUF1780 domain-containing protein</fullName>
    </recommendedName>
</protein>
<organism evidence="1 3">
    <name type="scientific">Pseudomonas syringae</name>
    <dbReference type="NCBI Taxonomy" id="317"/>
    <lineage>
        <taxon>Bacteria</taxon>
        <taxon>Pseudomonadati</taxon>
        <taxon>Pseudomonadota</taxon>
        <taxon>Gammaproteobacteria</taxon>
        <taxon>Pseudomonadales</taxon>
        <taxon>Pseudomonadaceae</taxon>
        <taxon>Pseudomonas</taxon>
    </lineage>
</organism>
<evidence type="ECO:0000313" key="2">
    <source>
        <dbReference type="EMBL" id="OCR21946.1"/>
    </source>
</evidence>
<dbReference type="Gene3D" id="3.40.1540.10">
    <property type="entry name" value="Protein of unknown function DUF1780, putative endonuclease"/>
    <property type="match status" value="1"/>
</dbReference>
<evidence type="ECO:0000313" key="1">
    <source>
        <dbReference type="EMBL" id="KFE44136.1"/>
    </source>
</evidence>
<dbReference type="eggNOG" id="ENOG50348AR">
    <property type="taxonomic scope" value="Bacteria"/>
</dbReference>